<evidence type="ECO:0000259" key="4">
    <source>
        <dbReference type="PROSITE" id="PS51025"/>
    </source>
</evidence>
<gene>
    <name evidence="5" type="ORF">POCULU_LOCUS612</name>
</gene>
<evidence type="ECO:0000313" key="6">
    <source>
        <dbReference type="Proteomes" id="UP000789572"/>
    </source>
</evidence>
<sequence>MDPYRPPPYAPYRPPYSMPGSIPSGIPNFGQPMHRPGFVPGPFHGRPGFGHPPRSGFTVQVPGGPAAGNSNESEKLTTLFIGGISTGVTDEWMEKVLKTCGALKAWKRVKDQSGNPKAFGFAEYANADSVLRALRVLGGEGAADERKDNGVVLPALEEGTSPKKLLVRADEETRKYLDQYEAARPRTAHDSEQDKNALLAVIAVIEEMTKPQDQSNSPSSKSLQEDAKSTTSSLAAENLEKNEETDLPADLPPEQKDLIYREIAIFREPKAEKDREERRRGNGDRDRDNRDRQFGQYQQPRERRWEQREAKFARQYDREIRQEADQKEKEIRDREIMARKLAEWNDDVEAERGTEQYYRDRSRWWYHRQQVRARELAADEQDRLQEQEEIEAEKRRQQRERALEERKQNEELIENEKVTKPLSETDTNSTPNVQDINGSTQTNNGGIKAKLTLNITNKRRAAVMAAAADDEESDEDESETRWKRRALVPLEYKKEELWKWEVKWDELDENILNKKLQPFVSKKIVHYLGEQEDELESFVMDQLRRRRPADELTKEMETTLDEDAEIFVMKLWRMLIFETECKTRKI</sequence>
<comment type="caution">
    <text evidence="5">The sequence shown here is derived from an EMBL/GenBank/DDBJ whole genome shotgun (WGS) entry which is preliminary data.</text>
</comment>
<dbReference type="Pfam" id="PF01480">
    <property type="entry name" value="PWI"/>
    <property type="match status" value="1"/>
</dbReference>
<feature type="region of interest" description="Disordered" evidence="2">
    <location>
        <begin position="395"/>
        <end position="441"/>
    </location>
</feature>
<accession>A0A9N8VTP4</accession>
<dbReference type="InterPro" id="IPR012677">
    <property type="entry name" value="Nucleotide-bd_a/b_plait_sf"/>
</dbReference>
<keyword evidence="6" id="KW-1185">Reference proteome</keyword>
<dbReference type="SMART" id="SM00311">
    <property type="entry name" value="PWI"/>
    <property type="match status" value="1"/>
</dbReference>
<feature type="domain" description="RRM" evidence="3">
    <location>
        <begin position="77"/>
        <end position="172"/>
    </location>
</feature>
<dbReference type="Gene3D" id="1.20.1390.10">
    <property type="entry name" value="PWI domain"/>
    <property type="match status" value="1"/>
</dbReference>
<protein>
    <submittedName>
        <fullName evidence="5">2196_t:CDS:1</fullName>
    </submittedName>
</protein>
<feature type="compositionally biased region" description="Basic and acidic residues" evidence="2">
    <location>
        <begin position="270"/>
        <end position="293"/>
    </location>
</feature>
<dbReference type="InterPro" id="IPR035979">
    <property type="entry name" value="RBD_domain_sf"/>
</dbReference>
<feature type="compositionally biased region" description="Polar residues" evidence="2">
    <location>
        <begin position="422"/>
        <end position="441"/>
    </location>
</feature>
<dbReference type="Gene3D" id="3.30.70.330">
    <property type="match status" value="1"/>
</dbReference>
<organism evidence="5 6">
    <name type="scientific">Paraglomus occultum</name>
    <dbReference type="NCBI Taxonomy" id="144539"/>
    <lineage>
        <taxon>Eukaryota</taxon>
        <taxon>Fungi</taxon>
        <taxon>Fungi incertae sedis</taxon>
        <taxon>Mucoromycota</taxon>
        <taxon>Glomeromycotina</taxon>
        <taxon>Glomeromycetes</taxon>
        <taxon>Paraglomerales</taxon>
        <taxon>Paraglomeraceae</taxon>
        <taxon>Paraglomus</taxon>
    </lineage>
</organism>
<dbReference type="SMART" id="SM00360">
    <property type="entry name" value="RRM"/>
    <property type="match status" value="1"/>
</dbReference>
<feature type="domain" description="PWI" evidence="4">
    <location>
        <begin position="495"/>
        <end position="586"/>
    </location>
</feature>
<reference evidence="5" key="1">
    <citation type="submission" date="2021-06" db="EMBL/GenBank/DDBJ databases">
        <authorList>
            <person name="Kallberg Y."/>
            <person name="Tangrot J."/>
            <person name="Rosling A."/>
        </authorList>
    </citation>
    <scope>NUCLEOTIDE SEQUENCE</scope>
    <source>
        <strain evidence="5">IA702</strain>
    </source>
</reference>
<feature type="compositionally biased region" description="Basic and acidic residues" evidence="2">
    <location>
        <begin position="395"/>
        <end position="419"/>
    </location>
</feature>
<dbReference type="Pfam" id="PF00076">
    <property type="entry name" value="RRM_1"/>
    <property type="match status" value="1"/>
</dbReference>
<dbReference type="Proteomes" id="UP000789572">
    <property type="component" value="Unassembled WGS sequence"/>
</dbReference>
<feature type="region of interest" description="Disordered" evidence="2">
    <location>
        <begin position="209"/>
        <end position="255"/>
    </location>
</feature>
<dbReference type="InterPro" id="IPR002483">
    <property type="entry name" value="PWI_dom"/>
</dbReference>
<dbReference type="InterPro" id="IPR000504">
    <property type="entry name" value="RRM_dom"/>
</dbReference>
<evidence type="ECO:0000313" key="5">
    <source>
        <dbReference type="EMBL" id="CAG8462042.1"/>
    </source>
</evidence>
<name>A0A9N8VTP4_9GLOM</name>
<dbReference type="PANTHER" id="PTHR18806:SF4">
    <property type="entry name" value="RNA-BINDING PROTEIN 25"/>
    <property type="match status" value="1"/>
</dbReference>
<feature type="region of interest" description="Disordered" evidence="2">
    <location>
        <begin position="270"/>
        <end position="309"/>
    </location>
</feature>
<keyword evidence="1" id="KW-0694">RNA-binding</keyword>
<proteinExistence type="predicted"/>
<evidence type="ECO:0000256" key="1">
    <source>
        <dbReference type="PROSITE-ProRule" id="PRU00176"/>
    </source>
</evidence>
<dbReference type="PANTHER" id="PTHR18806">
    <property type="entry name" value="RBM25 PROTEIN"/>
    <property type="match status" value="1"/>
</dbReference>
<dbReference type="GO" id="GO:0005681">
    <property type="term" value="C:spliceosomal complex"/>
    <property type="evidence" value="ECO:0007669"/>
    <property type="project" value="TreeGrafter"/>
</dbReference>
<dbReference type="CDD" id="cd12446">
    <property type="entry name" value="RRM_RBM25"/>
    <property type="match status" value="1"/>
</dbReference>
<evidence type="ECO:0000256" key="2">
    <source>
        <dbReference type="SAM" id="MobiDB-lite"/>
    </source>
</evidence>
<dbReference type="InterPro" id="IPR034268">
    <property type="entry name" value="RBM25_RRM"/>
</dbReference>
<dbReference type="OrthoDB" id="6275295at2759"/>
<evidence type="ECO:0000259" key="3">
    <source>
        <dbReference type="PROSITE" id="PS50102"/>
    </source>
</evidence>
<dbReference type="PROSITE" id="PS51025">
    <property type="entry name" value="PWI"/>
    <property type="match status" value="1"/>
</dbReference>
<dbReference type="InterPro" id="IPR052768">
    <property type="entry name" value="RBM25"/>
</dbReference>
<dbReference type="PROSITE" id="PS50102">
    <property type="entry name" value="RRM"/>
    <property type="match status" value="1"/>
</dbReference>
<feature type="compositionally biased region" description="Basic and acidic residues" evidence="2">
    <location>
        <begin position="300"/>
        <end position="309"/>
    </location>
</feature>
<feature type="compositionally biased region" description="Polar residues" evidence="2">
    <location>
        <begin position="211"/>
        <end position="222"/>
    </location>
</feature>
<dbReference type="GO" id="GO:0003729">
    <property type="term" value="F:mRNA binding"/>
    <property type="evidence" value="ECO:0007669"/>
    <property type="project" value="TreeGrafter"/>
</dbReference>
<dbReference type="EMBL" id="CAJVPJ010000033">
    <property type="protein sequence ID" value="CAG8462042.1"/>
    <property type="molecule type" value="Genomic_DNA"/>
</dbReference>
<dbReference type="AlphaFoldDB" id="A0A9N8VTP4"/>
<dbReference type="SUPFAM" id="SSF54928">
    <property type="entry name" value="RNA-binding domain, RBD"/>
    <property type="match status" value="1"/>
</dbReference>